<dbReference type="PROSITE" id="PS51103">
    <property type="entry name" value="PTS_EIIC_TYPE_1"/>
    <property type="match status" value="1"/>
</dbReference>
<dbReference type="GO" id="GO:0016301">
    <property type="term" value="F:kinase activity"/>
    <property type="evidence" value="ECO:0007669"/>
    <property type="project" value="UniProtKB-KW"/>
</dbReference>
<evidence type="ECO:0000256" key="1">
    <source>
        <dbReference type="ARBA" id="ARBA00004651"/>
    </source>
</evidence>
<dbReference type="GO" id="GO:0090589">
    <property type="term" value="F:protein-phosphocysteine-trehalose phosphotransferase system transporter activity"/>
    <property type="evidence" value="ECO:0007669"/>
    <property type="project" value="TreeGrafter"/>
</dbReference>
<dbReference type="GO" id="GO:0008982">
    <property type="term" value="F:protein-N(PI)-phosphohistidine-sugar phosphotransferase activity"/>
    <property type="evidence" value="ECO:0007669"/>
    <property type="project" value="InterPro"/>
</dbReference>
<feature type="transmembrane region" description="Helical" evidence="12">
    <location>
        <begin position="188"/>
        <end position="209"/>
    </location>
</feature>
<evidence type="ECO:0000256" key="7">
    <source>
        <dbReference type="ARBA" id="ARBA00022692"/>
    </source>
</evidence>
<evidence type="ECO:0000256" key="5">
    <source>
        <dbReference type="ARBA" id="ARBA00022679"/>
    </source>
</evidence>
<evidence type="ECO:0000256" key="9">
    <source>
        <dbReference type="ARBA" id="ARBA00022989"/>
    </source>
</evidence>
<evidence type="ECO:0000256" key="12">
    <source>
        <dbReference type="SAM" id="Phobius"/>
    </source>
</evidence>
<dbReference type="InterPro" id="IPR036878">
    <property type="entry name" value="Glu_permease_IIB"/>
</dbReference>
<keyword evidence="3" id="KW-1003">Cell membrane</keyword>
<accession>A0A2P6MEK4</accession>
<feature type="transmembrane region" description="Helical" evidence="12">
    <location>
        <begin position="309"/>
        <end position="331"/>
    </location>
</feature>
<evidence type="ECO:0000256" key="3">
    <source>
        <dbReference type="ARBA" id="ARBA00022475"/>
    </source>
</evidence>
<dbReference type="EMBL" id="PVNS01000013">
    <property type="protein sequence ID" value="PRO64670.1"/>
    <property type="molecule type" value="Genomic_DNA"/>
</dbReference>
<evidence type="ECO:0000259" key="13">
    <source>
        <dbReference type="PROSITE" id="PS51098"/>
    </source>
</evidence>
<sequence>MAKYEQEVREILEAIGGEENVDKATHCVTRLRFALKDESIVDTDKLEAISLVKGSFSTNGQFQVIIGQGTVDQVYRDIVELTDIGESSKSDVKDASAKKMNPFQKAVKTLADIFIPILPAIVTAGLLLGLNNLLTGPDIFFDGASIVDVYPQWAGIAEMIFIIANAAFAFLPALIGWSAVRRFGGSDLLGIVLGLILVHPDLLSAWSYADAQQSGDVPTWNLFGLSVEAIGYQGQVLPVLFASLLLAKLELWLRSKTPDSIQLLVVAPVALLVTGFVTFIVIGPITFALGNGITSLFTWLFDVMPAVGGLAYGLLYAPLVVTGMHHAFLAVDLQLTGAGDGTFLWPILALSNIAQGAAALAMLFVSRNENVKGVAGTSSVSAFLGVTEPAMFGVNIRFKFPFICAIIGSAIAATFISNNNVLANSVGVGGIPGIFSIQPGAWLEFAIGMVIVLVIPFVLTLAYGRTVARGQFK</sequence>
<dbReference type="Pfam" id="PF00367">
    <property type="entry name" value="PTS_EIIB"/>
    <property type="match status" value="1"/>
</dbReference>
<keyword evidence="10 12" id="KW-0472">Membrane</keyword>
<evidence type="ECO:0000256" key="10">
    <source>
        <dbReference type="ARBA" id="ARBA00023136"/>
    </source>
</evidence>
<dbReference type="InterPro" id="IPR001996">
    <property type="entry name" value="PTS_IIB_1"/>
</dbReference>
<evidence type="ECO:0000256" key="6">
    <source>
        <dbReference type="ARBA" id="ARBA00022683"/>
    </source>
</evidence>
<dbReference type="OrthoDB" id="9769191at2"/>
<dbReference type="PROSITE" id="PS01035">
    <property type="entry name" value="PTS_EIIB_TYPE_1_CYS"/>
    <property type="match status" value="1"/>
</dbReference>
<dbReference type="InterPro" id="IPR013013">
    <property type="entry name" value="PTS_EIIC_1"/>
</dbReference>
<evidence type="ECO:0000259" key="14">
    <source>
        <dbReference type="PROSITE" id="PS51103"/>
    </source>
</evidence>
<organism evidence="15 16">
    <name type="scientific">Alkalicoccus urumqiensis</name>
    <name type="common">Bacillus urumqiensis</name>
    <dbReference type="NCBI Taxonomy" id="1548213"/>
    <lineage>
        <taxon>Bacteria</taxon>
        <taxon>Bacillati</taxon>
        <taxon>Bacillota</taxon>
        <taxon>Bacilli</taxon>
        <taxon>Bacillales</taxon>
        <taxon>Bacillaceae</taxon>
        <taxon>Alkalicoccus</taxon>
    </lineage>
</organism>
<dbReference type="PANTHER" id="PTHR30175:SF4">
    <property type="entry name" value="PTS SYSTEM TREHALOSE-SPECIFIC EIIBC COMPONENT"/>
    <property type="match status" value="1"/>
</dbReference>
<dbReference type="PROSITE" id="PS51098">
    <property type="entry name" value="PTS_EIIB_TYPE_1"/>
    <property type="match status" value="1"/>
</dbReference>
<keyword evidence="9 12" id="KW-1133">Transmembrane helix</keyword>
<dbReference type="GO" id="GO:0009401">
    <property type="term" value="P:phosphoenolpyruvate-dependent sugar phosphotransferase system"/>
    <property type="evidence" value="ECO:0007669"/>
    <property type="project" value="UniProtKB-KW"/>
</dbReference>
<keyword evidence="16" id="KW-1185">Reference proteome</keyword>
<dbReference type="RefSeq" id="WP_105959970.1">
    <property type="nucleotide sequence ID" value="NZ_PVNS01000013.1"/>
</dbReference>
<dbReference type="Gene3D" id="3.30.1360.60">
    <property type="entry name" value="Glucose permease domain IIB"/>
    <property type="match status" value="1"/>
</dbReference>
<dbReference type="CDD" id="cd00212">
    <property type="entry name" value="PTS_IIB_glc"/>
    <property type="match status" value="1"/>
</dbReference>
<evidence type="ECO:0000256" key="8">
    <source>
        <dbReference type="ARBA" id="ARBA00022777"/>
    </source>
</evidence>
<feature type="domain" description="PTS EIIC type-1" evidence="14">
    <location>
        <begin position="121"/>
        <end position="473"/>
    </location>
</feature>
<keyword evidence="7 12" id="KW-0812">Transmembrane</keyword>
<gene>
    <name evidence="15" type="ORF">C6I21_13265</name>
</gene>
<feature type="active site" description="Phosphocysteine intermediate; for EIIB activity" evidence="11">
    <location>
        <position position="27"/>
    </location>
</feature>
<dbReference type="Pfam" id="PF02378">
    <property type="entry name" value="PTS_EIIC"/>
    <property type="match status" value="1"/>
</dbReference>
<feature type="domain" description="PTS EIIB type-1" evidence="13">
    <location>
        <begin position="5"/>
        <end position="88"/>
    </location>
</feature>
<feature type="transmembrane region" description="Helical" evidence="12">
    <location>
        <begin position="400"/>
        <end position="421"/>
    </location>
</feature>
<dbReference type="NCBIfam" id="NF008236">
    <property type="entry name" value="PRK11007.1"/>
    <property type="match status" value="1"/>
</dbReference>
<keyword evidence="4" id="KW-0762">Sugar transport</keyword>
<dbReference type="AlphaFoldDB" id="A0A2P6MEK4"/>
<dbReference type="InterPro" id="IPR011296">
    <property type="entry name" value="PTS_IIBC_treh"/>
</dbReference>
<comment type="subcellular location">
    <subcellularLocation>
        <location evidence="1">Cell membrane</location>
        <topology evidence="1">Multi-pass membrane protein</topology>
    </subcellularLocation>
</comment>
<feature type="transmembrane region" description="Helical" evidence="12">
    <location>
        <begin position="150"/>
        <end position="176"/>
    </location>
</feature>
<evidence type="ECO:0000256" key="4">
    <source>
        <dbReference type="ARBA" id="ARBA00022597"/>
    </source>
</evidence>
<dbReference type="NCBIfam" id="TIGR00826">
    <property type="entry name" value="EIIB_glc"/>
    <property type="match status" value="1"/>
</dbReference>
<dbReference type="InterPro" id="IPR003352">
    <property type="entry name" value="PTS_EIIC"/>
</dbReference>
<keyword evidence="6" id="KW-0598">Phosphotransferase system</keyword>
<dbReference type="InterPro" id="IPR050558">
    <property type="entry name" value="PTS_Sugar-Specific_Components"/>
</dbReference>
<dbReference type="GO" id="GO:0005886">
    <property type="term" value="C:plasma membrane"/>
    <property type="evidence" value="ECO:0007669"/>
    <property type="project" value="UniProtKB-SubCell"/>
</dbReference>
<evidence type="ECO:0000313" key="16">
    <source>
        <dbReference type="Proteomes" id="UP000243650"/>
    </source>
</evidence>
<feature type="transmembrane region" description="Helical" evidence="12">
    <location>
        <begin position="343"/>
        <end position="365"/>
    </location>
</feature>
<dbReference type="GO" id="GO:0015574">
    <property type="term" value="F:trehalose transmembrane transporter activity"/>
    <property type="evidence" value="ECO:0007669"/>
    <property type="project" value="InterPro"/>
</dbReference>
<dbReference type="Proteomes" id="UP000243650">
    <property type="component" value="Unassembled WGS sequence"/>
</dbReference>
<dbReference type="FunFam" id="3.30.1360.60:FF:000001">
    <property type="entry name" value="PTS system glucose-specific IIBC component PtsG"/>
    <property type="match status" value="1"/>
</dbReference>
<feature type="transmembrane region" description="Helical" evidence="12">
    <location>
        <begin position="263"/>
        <end position="289"/>
    </location>
</feature>
<comment type="caution">
    <text evidence="15">The sequence shown here is derived from an EMBL/GenBank/DDBJ whole genome shotgun (WGS) entry which is preliminary data.</text>
</comment>
<evidence type="ECO:0000256" key="2">
    <source>
        <dbReference type="ARBA" id="ARBA00022448"/>
    </source>
</evidence>
<dbReference type="InterPro" id="IPR018113">
    <property type="entry name" value="PTrfase_EIIB_Cys"/>
</dbReference>
<feature type="transmembrane region" description="Helical" evidence="12">
    <location>
        <begin position="441"/>
        <end position="463"/>
    </location>
</feature>
<proteinExistence type="predicted"/>
<keyword evidence="8" id="KW-0418">Kinase</keyword>
<reference evidence="15 16" key="1">
    <citation type="submission" date="2018-03" db="EMBL/GenBank/DDBJ databases">
        <title>Bacillus urumqiensis sp. nov., a moderately haloalkaliphilic bacterium isolated from a salt lake.</title>
        <authorList>
            <person name="Zhao B."/>
            <person name="Liao Z."/>
        </authorList>
    </citation>
    <scope>NUCLEOTIDE SEQUENCE [LARGE SCALE GENOMIC DNA]</scope>
    <source>
        <strain evidence="15 16">BZ-SZ-XJ18</strain>
    </source>
</reference>
<evidence type="ECO:0000313" key="15">
    <source>
        <dbReference type="EMBL" id="PRO64670.1"/>
    </source>
</evidence>
<keyword evidence="5" id="KW-0808">Transferase</keyword>
<dbReference type="PANTHER" id="PTHR30175">
    <property type="entry name" value="PHOSPHOTRANSFERASE SYSTEM TRANSPORT PROTEIN"/>
    <property type="match status" value="1"/>
</dbReference>
<keyword evidence="2" id="KW-0813">Transport</keyword>
<protein>
    <submittedName>
        <fullName evidence="15">PTS trehalose transporter subunit IIBC</fullName>
    </submittedName>
</protein>
<dbReference type="SUPFAM" id="SSF55604">
    <property type="entry name" value="Glucose permease domain IIB"/>
    <property type="match status" value="1"/>
</dbReference>
<feature type="transmembrane region" description="Helical" evidence="12">
    <location>
        <begin position="109"/>
        <end position="130"/>
    </location>
</feature>
<evidence type="ECO:0000256" key="11">
    <source>
        <dbReference type="PROSITE-ProRule" id="PRU00421"/>
    </source>
</evidence>
<name>A0A2P6MEK4_ALKUR</name>
<dbReference type="NCBIfam" id="TIGR01992">
    <property type="entry name" value="PTS-IIBC-Tre"/>
    <property type="match status" value="1"/>
</dbReference>